<dbReference type="FunFam" id="1.20.1250.20:FF:000078">
    <property type="entry name" value="MFS maltose transporter, putative"/>
    <property type="match status" value="1"/>
</dbReference>
<dbReference type="InterPro" id="IPR005829">
    <property type="entry name" value="Sugar_transporter_CS"/>
</dbReference>
<feature type="transmembrane region" description="Helical" evidence="6">
    <location>
        <begin position="149"/>
        <end position="168"/>
    </location>
</feature>
<evidence type="ECO:0000256" key="5">
    <source>
        <dbReference type="ARBA" id="ARBA00023136"/>
    </source>
</evidence>
<feature type="transmembrane region" description="Helical" evidence="6">
    <location>
        <begin position="118"/>
        <end position="137"/>
    </location>
</feature>
<dbReference type="AlphaFoldDB" id="A0A9N8KAB5"/>
<evidence type="ECO:0000313" key="9">
    <source>
        <dbReference type="Proteomes" id="UP000745764"/>
    </source>
</evidence>
<reference evidence="8" key="1">
    <citation type="submission" date="2020-06" db="EMBL/GenBank/DDBJ databases">
        <authorList>
            <person name="Onetto C."/>
        </authorList>
    </citation>
    <scope>NUCLEOTIDE SEQUENCE</scope>
</reference>
<feature type="transmembrane region" description="Helical" evidence="6">
    <location>
        <begin position="180"/>
        <end position="200"/>
    </location>
</feature>
<feature type="non-terminal residue" evidence="8">
    <location>
        <position position="1"/>
    </location>
</feature>
<dbReference type="PANTHER" id="PTHR48022:SF33">
    <property type="entry name" value="SUGAR PERMEASE, PUTATIVE (AFU_ORTHOLOGUE AFUA_6G12040)-RELATED"/>
    <property type="match status" value="1"/>
</dbReference>
<gene>
    <name evidence="8" type="ORF">AWRI4620_LOCUS2271</name>
</gene>
<comment type="similarity">
    <text evidence="2">Belongs to the major facilitator superfamily. Sugar transporter (TC 2.A.1.1) family.</text>
</comment>
<evidence type="ECO:0000256" key="2">
    <source>
        <dbReference type="ARBA" id="ARBA00010992"/>
    </source>
</evidence>
<evidence type="ECO:0000259" key="7">
    <source>
        <dbReference type="PROSITE" id="PS50850"/>
    </source>
</evidence>
<keyword evidence="9" id="KW-1185">Reference proteome</keyword>
<dbReference type="InterPro" id="IPR050360">
    <property type="entry name" value="MFS_Sugar_Transporters"/>
</dbReference>
<dbReference type="SUPFAM" id="SSF103473">
    <property type="entry name" value="MFS general substrate transporter"/>
    <property type="match status" value="1"/>
</dbReference>
<dbReference type="InterPro" id="IPR020846">
    <property type="entry name" value="MFS_dom"/>
</dbReference>
<dbReference type="Pfam" id="PF00083">
    <property type="entry name" value="Sugar_tr"/>
    <property type="match status" value="1"/>
</dbReference>
<organism evidence="8 9">
    <name type="scientific">Aureobasidium uvarum</name>
    <dbReference type="NCBI Taxonomy" id="2773716"/>
    <lineage>
        <taxon>Eukaryota</taxon>
        <taxon>Fungi</taxon>
        <taxon>Dikarya</taxon>
        <taxon>Ascomycota</taxon>
        <taxon>Pezizomycotina</taxon>
        <taxon>Dothideomycetes</taxon>
        <taxon>Dothideomycetidae</taxon>
        <taxon>Dothideales</taxon>
        <taxon>Saccotheciaceae</taxon>
        <taxon>Aureobasidium</taxon>
    </lineage>
</organism>
<dbReference type="Gene3D" id="1.20.1250.20">
    <property type="entry name" value="MFS general substrate transporter like domains"/>
    <property type="match status" value="1"/>
</dbReference>
<accession>A0A9N8KAB5</accession>
<feature type="transmembrane region" description="Helical" evidence="6">
    <location>
        <begin position="62"/>
        <end position="83"/>
    </location>
</feature>
<name>A0A9N8KAB5_9PEZI</name>
<comment type="subcellular location">
    <subcellularLocation>
        <location evidence="1">Membrane</location>
        <topology evidence="1">Multi-pass membrane protein</topology>
    </subcellularLocation>
</comment>
<feature type="transmembrane region" description="Helical" evidence="6">
    <location>
        <begin position="361"/>
        <end position="383"/>
    </location>
</feature>
<feature type="transmembrane region" description="Helical" evidence="6">
    <location>
        <begin position="403"/>
        <end position="424"/>
    </location>
</feature>
<feature type="domain" description="Major facilitator superfamily (MFS) profile" evidence="7">
    <location>
        <begin position="42"/>
        <end position="502"/>
    </location>
</feature>
<evidence type="ECO:0000256" key="1">
    <source>
        <dbReference type="ARBA" id="ARBA00004141"/>
    </source>
</evidence>
<dbReference type="InterPro" id="IPR005828">
    <property type="entry name" value="MFS_sugar_transport-like"/>
</dbReference>
<evidence type="ECO:0000256" key="6">
    <source>
        <dbReference type="SAM" id="Phobius"/>
    </source>
</evidence>
<feature type="transmembrane region" description="Helical" evidence="6">
    <location>
        <begin position="89"/>
        <end position="111"/>
    </location>
</feature>
<evidence type="ECO:0000256" key="3">
    <source>
        <dbReference type="ARBA" id="ARBA00022692"/>
    </source>
</evidence>
<proteinExistence type="inferred from homology"/>
<dbReference type="PANTHER" id="PTHR48022">
    <property type="entry name" value="PLASTIDIC GLUCOSE TRANSPORTER 4"/>
    <property type="match status" value="1"/>
</dbReference>
<dbReference type="Proteomes" id="UP000745764">
    <property type="component" value="Unassembled WGS sequence"/>
</dbReference>
<dbReference type="OrthoDB" id="6612291at2759"/>
<sequence length="502" mass="54503">SEAEHIEMTAVDEPINTDTPHDEGIHLTLWQAAKTFPRIILFSLAACSAGGTFGYDVVVNGAAVAMPSFLLYFGAVTPTYTLYLPSNWASLLSAMSALMQAIGGILIAPISDRYGRRIAIISPCFISAVGVGLQYGATTRGMLLAGKMVNGLAIGAMLSAATAWAFEISPVRLRGPIQSGIVLFTVFMQAMALVVVRQLVTKITPKAFRLVFAMQWIFCGLTCISCFLVPESPTWLILKGRHDQARKTVARLYGRQNNPDAWYEIIADKIRQEAAYEQSSGIGSFLDLYRGSNLKRTLTVHLLFFGIGLAGSSFLGQSIYFLLTAGLPAVHTFDISIGGFCLALFAIVASWVYIEKIGRRSLWLLGCAVNVIIMAIIGGLYWAPGKGPLWAIAILMLRSKNRAVTIFSNALTTWLFNFVLPYMYNIDSGDLGARTGLVFAGSSLLLLLISHPLIPDLRGLTTAEIDWLYENRISPRRFQEYAGGRAAQAVAAATDGKLAGTF</sequence>
<dbReference type="InterPro" id="IPR036259">
    <property type="entry name" value="MFS_trans_sf"/>
</dbReference>
<keyword evidence="4 6" id="KW-1133">Transmembrane helix</keyword>
<keyword evidence="3 6" id="KW-0812">Transmembrane</keyword>
<dbReference type="PROSITE" id="PS00216">
    <property type="entry name" value="SUGAR_TRANSPORT_1"/>
    <property type="match status" value="1"/>
</dbReference>
<evidence type="ECO:0000313" key="8">
    <source>
        <dbReference type="EMBL" id="CAD0108016.1"/>
    </source>
</evidence>
<feature type="transmembrane region" description="Helical" evidence="6">
    <location>
        <begin position="335"/>
        <end position="354"/>
    </location>
</feature>
<dbReference type="PROSITE" id="PS50850">
    <property type="entry name" value="MFS"/>
    <property type="match status" value="1"/>
</dbReference>
<comment type="caution">
    <text evidence="8">The sequence shown here is derived from an EMBL/GenBank/DDBJ whole genome shotgun (WGS) entry which is preliminary data.</text>
</comment>
<feature type="transmembrane region" description="Helical" evidence="6">
    <location>
        <begin position="300"/>
        <end position="323"/>
    </location>
</feature>
<feature type="transmembrane region" description="Helical" evidence="6">
    <location>
        <begin position="212"/>
        <end position="238"/>
    </location>
</feature>
<dbReference type="EMBL" id="CAINUL010000002">
    <property type="protein sequence ID" value="CAD0108016.1"/>
    <property type="molecule type" value="Genomic_DNA"/>
</dbReference>
<evidence type="ECO:0000256" key="4">
    <source>
        <dbReference type="ARBA" id="ARBA00022989"/>
    </source>
</evidence>
<dbReference type="GO" id="GO:0005351">
    <property type="term" value="F:carbohydrate:proton symporter activity"/>
    <property type="evidence" value="ECO:0007669"/>
    <property type="project" value="TreeGrafter"/>
</dbReference>
<dbReference type="GO" id="GO:0016020">
    <property type="term" value="C:membrane"/>
    <property type="evidence" value="ECO:0007669"/>
    <property type="project" value="UniProtKB-SubCell"/>
</dbReference>
<keyword evidence="5 6" id="KW-0472">Membrane</keyword>
<feature type="transmembrane region" description="Helical" evidence="6">
    <location>
        <begin position="436"/>
        <end position="454"/>
    </location>
</feature>
<protein>
    <recommendedName>
        <fullName evidence="7">Major facilitator superfamily (MFS) profile domain-containing protein</fullName>
    </recommendedName>
</protein>